<dbReference type="VEuPathDB" id="VectorBase:CSON005861"/>
<gene>
    <name evidence="1" type="primary">CSON005861</name>
</gene>
<evidence type="ECO:0000313" key="1">
    <source>
        <dbReference type="EMBL" id="SSX33042.1"/>
    </source>
</evidence>
<accession>A0A336MRH0</accession>
<proteinExistence type="predicted"/>
<dbReference type="AlphaFoldDB" id="A0A336MRH0"/>
<name>A0A336MRH0_CULSO</name>
<organism evidence="1">
    <name type="scientific">Culicoides sonorensis</name>
    <name type="common">Biting midge</name>
    <dbReference type="NCBI Taxonomy" id="179676"/>
    <lineage>
        <taxon>Eukaryota</taxon>
        <taxon>Metazoa</taxon>
        <taxon>Ecdysozoa</taxon>
        <taxon>Arthropoda</taxon>
        <taxon>Hexapoda</taxon>
        <taxon>Insecta</taxon>
        <taxon>Pterygota</taxon>
        <taxon>Neoptera</taxon>
        <taxon>Endopterygota</taxon>
        <taxon>Diptera</taxon>
        <taxon>Nematocera</taxon>
        <taxon>Chironomoidea</taxon>
        <taxon>Ceratopogonidae</taxon>
        <taxon>Ceratopogoninae</taxon>
        <taxon>Culicoides</taxon>
        <taxon>Monoculicoides</taxon>
    </lineage>
</organism>
<dbReference type="EMBL" id="UFQT01002256">
    <property type="protein sequence ID" value="SSX33042.1"/>
    <property type="molecule type" value="Genomic_DNA"/>
</dbReference>
<protein>
    <submittedName>
        <fullName evidence="1">CSON005861 protein</fullName>
    </submittedName>
</protein>
<sequence length="48" mass="5559">MFCLNLKSEFSILQIKKAINITENFDKINCKNKIMNEVAVNKAEVQEL</sequence>
<reference evidence="1" key="1">
    <citation type="submission" date="2018-07" db="EMBL/GenBank/DDBJ databases">
        <authorList>
            <person name="Quirk P.G."/>
            <person name="Krulwich T.A."/>
        </authorList>
    </citation>
    <scope>NUCLEOTIDE SEQUENCE</scope>
</reference>